<dbReference type="Proteomes" id="UP000255528">
    <property type="component" value="Unassembled WGS sequence"/>
</dbReference>
<protein>
    <submittedName>
        <fullName evidence="7">Inner membrane transport protein ynfM</fullName>
    </submittedName>
</protein>
<reference evidence="7 8" key="1">
    <citation type="submission" date="2018-06" db="EMBL/GenBank/DDBJ databases">
        <authorList>
            <consortium name="Pathogen Informatics"/>
            <person name="Doyle S."/>
        </authorList>
    </citation>
    <scope>NUCLEOTIDE SEQUENCE [LARGE SCALE GENOMIC DNA]</scope>
    <source>
        <strain evidence="7 8">NCTC12119</strain>
    </source>
</reference>
<gene>
    <name evidence="7" type="primary">ynfM_1</name>
    <name evidence="7" type="ORF">NCTC12119_00995</name>
</gene>
<dbReference type="RefSeq" id="WP_115627506.1">
    <property type="nucleotide sequence ID" value="NZ_UIGI01000001.1"/>
</dbReference>
<evidence type="ECO:0000256" key="4">
    <source>
        <dbReference type="ARBA" id="ARBA00023136"/>
    </source>
</evidence>
<dbReference type="Gene3D" id="1.20.1250.20">
    <property type="entry name" value="MFS general substrate transporter like domains"/>
    <property type="match status" value="1"/>
</dbReference>
<keyword evidence="3 5" id="KW-1133">Transmembrane helix</keyword>
<feature type="transmembrane region" description="Helical" evidence="5">
    <location>
        <begin position="245"/>
        <end position="264"/>
    </location>
</feature>
<dbReference type="GO" id="GO:0022857">
    <property type="term" value="F:transmembrane transporter activity"/>
    <property type="evidence" value="ECO:0007669"/>
    <property type="project" value="InterPro"/>
</dbReference>
<feature type="transmembrane region" description="Helical" evidence="5">
    <location>
        <begin position="217"/>
        <end position="239"/>
    </location>
</feature>
<dbReference type="InterPro" id="IPR020846">
    <property type="entry name" value="MFS_dom"/>
</dbReference>
<feature type="transmembrane region" description="Helical" evidence="5">
    <location>
        <begin position="166"/>
        <end position="185"/>
    </location>
</feature>
<dbReference type="Pfam" id="PF07690">
    <property type="entry name" value="MFS_1"/>
    <property type="match status" value="1"/>
</dbReference>
<feature type="transmembrane region" description="Helical" evidence="5">
    <location>
        <begin position="77"/>
        <end position="95"/>
    </location>
</feature>
<feature type="transmembrane region" description="Helical" evidence="5">
    <location>
        <begin position="101"/>
        <end position="123"/>
    </location>
</feature>
<dbReference type="CDD" id="cd17324">
    <property type="entry name" value="MFS_NepI_like"/>
    <property type="match status" value="1"/>
</dbReference>
<evidence type="ECO:0000313" key="8">
    <source>
        <dbReference type="Proteomes" id="UP000255528"/>
    </source>
</evidence>
<dbReference type="InterPro" id="IPR036259">
    <property type="entry name" value="MFS_trans_sf"/>
</dbReference>
<evidence type="ECO:0000256" key="1">
    <source>
        <dbReference type="ARBA" id="ARBA00022475"/>
    </source>
</evidence>
<sequence>MNKTSQGLSPALIVLMSIATGLAVASNYYAQPLLDTIANAFSLSINQAGFIVTAAQLGYAAGLLLLVPLGDMFERRGLIVFMTLLAAGGMVITALSQTLWVMILGTALTGLFSVVAQILVPLAATLAEPEKRGKVVGTIMSGLLLGILLARTVAGLLASLGGWRTVYWVASVLMIFMAIALWRGLPKVKSETHLNYPQLLSSVFGLFIKNPLLRTRALLGCLTFANFSILWTSMAFLLASPPFNFSDGMIGLFGLAGAAGALGARPAGGFADKGKAHLTTTIGLVLLLLSWIAIAMGQYSIIALIIGILVLDLTVQGVHITNQTVIYRMMPDARNRLTAGYMTSYFIGGAAGSIISASAYQHAGWNGVCAAGAIIALLNLVVWWRGYHRQP</sequence>
<evidence type="ECO:0000256" key="5">
    <source>
        <dbReference type="SAM" id="Phobius"/>
    </source>
</evidence>
<accession>A0A381C6J3</accession>
<feature type="transmembrane region" description="Helical" evidence="5">
    <location>
        <begin position="12"/>
        <end position="30"/>
    </location>
</feature>
<dbReference type="EMBL" id="UIGI01000001">
    <property type="protein sequence ID" value="SUW62553.1"/>
    <property type="molecule type" value="Genomic_DNA"/>
</dbReference>
<dbReference type="PANTHER" id="PTHR42910">
    <property type="entry name" value="TRANSPORTER SCO4007-RELATED"/>
    <property type="match status" value="1"/>
</dbReference>
<dbReference type="InterPro" id="IPR011701">
    <property type="entry name" value="MFS"/>
</dbReference>
<evidence type="ECO:0000259" key="6">
    <source>
        <dbReference type="PROSITE" id="PS50850"/>
    </source>
</evidence>
<feature type="transmembrane region" description="Helical" evidence="5">
    <location>
        <begin position="135"/>
        <end position="160"/>
    </location>
</feature>
<organism evidence="7 8">
    <name type="scientific">Buttiauxella agrestis</name>
    <dbReference type="NCBI Taxonomy" id="82977"/>
    <lineage>
        <taxon>Bacteria</taxon>
        <taxon>Pseudomonadati</taxon>
        <taxon>Pseudomonadota</taxon>
        <taxon>Gammaproteobacteria</taxon>
        <taxon>Enterobacterales</taxon>
        <taxon>Enterobacteriaceae</taxon>
        <taxon>Buttiauxella</taxon>
    </lineage>
</organism>
<feature type="transmembrane region" description="Helical" evidence="5">
    <location>
        <begin position="339"/>
        <end position="359"/>
    </location>
</feature>
<evidence type="ECO:0000256" key="2">
    <source>
        <dbReference type="ARBA" id="ARBA00022692"/>
    </source>
</evidence>
<dbReference type="PANTHER" id="PTHR42910:SF1">
    <property type="entry name" value="MAJOR FACILITATOR SUPERFAMILY (MFS) PROFILE DOMAIN-CONTAINING PROTEIN"/>
    <property type="match status" value="1"/>
</dbReference>
<dbReference type="SUPFAM" id="SSF103473">
    <property type="entry name" value="MFS general substrate transporter"/>
    <property type="match status" value="1"/>
</dbReference>
<keyword evidence="2 5" id="KW-0812">Transmembrane</keyword>
<keyword evidence="1" id="KW-1003">Cell membrane</keyword>
<feature type="transmembrane region" description="Helical" evidence="5">
    <location>
        <begin position="365"/>
        <end position="384"/>
    </location>
</feature>
<keyword evidence="4 5" id="KW-0472">Membrane</keyword>
<evidence type="ECO:0000313" key="7">
    <source>
        <dbReference type="EMBL" id="SUW62553.1"/>
    </source>
</evidence>
<feature type="transmembrane region" description="Helical" evidence="5">
    <location>
        <begin position="50"/>
        <end position="70"/>
    </location>
</feature>
<feature type="transmembrane region" description="Helical" evidence="5">
    <location>
        <begin position="276"/>
        <end position="294"/>
    </location>
</feature>
<dbReference type="PROSITE" id="PS50850">
    <property type="entry name" value="MFS"/>
    <property type="match status" value="1"/>
</dbReference>
<evidence type="ECO:0000256" key="3">
    <source>
        <dbReference type="ARBA" id="ARBA00022989"/>
    </source>
</evidence>
<dbReference type="AlphaFoldDB" id="A0A381C6J3"/>
<feature type="transmembrane region" description="Helical" evidence="5">
    <location>
        <begin position="300"/>
        <end position="318"/>
    </location>
</feature>
<name>A0A381C6J3_9ENTR</name>
<proteinExistence type="predicted"/>
<feature type="domain" description="Major facilitator superfamily (MFS) profile" evidence="6">
    <location>
        <begin position="12"/>
        <end position="391"/>
    </location>
</feature>